<reference evidence="2 3" key="1">
    <citation type="submission" date="2019-04" db="EMBL/GenBank/DDBJ databases">
        <authorList>
            <person name="Liu Q."/>
            <person name="Xin Y.-H."/>
        </authorList>
    </citation>
    <scope>NUCLEOTIDE SEQUENCE [LARGE SCALE GENOMIC DNA]</scope>
    <source>
        <strain evidence="2 3">AM23</strain>
    </source>
</reference>
<evidence type="ECO:0000313" key="2">
    <source>
        <dbReference type="EMBL" id="THJ64654.1"/>
    </source>
</evidence>
<keyword evidence="1" id="KW-0175">Coiled coil</keyword>
<keyword evidence="3" id="KW-1185">Reference proteome</keyword>
<dbReference type="PANTHER" id="PTHR14136:SF17">
    <property type="entry name" value="BTB_POZ DOMAIN-CONTAINING PROTEIN KCTD9"/>
    <property type="match status" value="1"/>
</dbReference>
<dbReference type="Proteomes" id="UP000305233">
    <property type="component" value="Unassembled WGS sequence"/>
</dbReference>
<feature type="coiled-coil region" evidence="1">
    <location>
        <begin position="296"/>
        <end position="323"/>
    </location>
</feature>
<dbReference type="PANTHER" id="PTHR14136">
    <property type="entry name" value="BTB_POZ DOMAIN-CONTAINING PROTEIN KCTD9"/>
    <property type="match status" value="1"/>
</dbReference>
<comment type="caution">
    <text evidence="2">The sequence shown here is derived from an EMBL/GenBank/DDBJ whole genome shotgun (WGS) entry which is preliminary data.</text>
</comment>
<dbReference type="InterPro" id="IPR001646">
    <property type="entry name" value="5peptide_repeat"/>
</dbReference>
<protein>
    <submittedName>
        <fullName evidence="2">Pentapeptide repeat-containing protein</fullName>
    </submittedName>
</protein>
<evidence type="ECO:0000313" key="3">
    <source>
        <dbReference type="Proteomes" id="UP000305233"/>
    </source>
</evidence>
<organism evidence="2 3">
    <name type="scientific">Arthrobacter echini</name>
    <dbReference type="NCBI Taxonomy" id="1529066"/>
    <lineage>
        <taxon>Bacteria</taxon>
        <taxon>Bacillati</taxon>
        <taxon>Actinomycetota</taxon>
        <taxon>Actinomycetes</taxon>
        <taxon>Micrococcales</taxon>
        <taxon>Micrococcaceae</taxon>
        <taxon>Arthrobacter</taxon>
    </lineage>
</organism>
<dbReference type="SUPFAM" id="SSF141571">
    <property type="entry name" value="Pentapeptide repeat-like"/>
    <property type="match status" value="1"/>
</dbReference>
<accession>A0A4S5E035</accession>
<sequence>MDISALEALLASPEEWAEYRRSLKGQRPDLARATLTGANLIGLDLAGADLTDADLSSAALNGATLSSAKLLRVDLTGADLTGSSFVRADLTHADFSGADLTGANLTGAILVGATFVEADLTRTNLTGTETMYSNFFRARVTLETVSRAGHPLEDVLRDIAMPPPLEEGLVRIQVPLPMSVDPQVFADLTFSVAVVARLVSRVGARLNATSGEDFRTDTPGSVLVKTDNESSSVAVVRTHYGSPWWIDLAELGPSMVAGAAAAGMGGAALVLRKRNERLLSFLLTLARVSERKLWLESRVERRRHELEQERANTATEIERRSRREAEIVALHIDADSEAGFRQRVTEAIPDPEALRVVLEAIPQLMPLIGEGFTVLTGESRETDPRVPSP</sequence>
<name>A0A4S5E035_9MICC</name>
<evidence type="ECO:0000256" key="1">
    <source>
        <dbReference type="SAM" id="Coils"/>
    </source>
</evidence>
<dbReference type="InterPro" id="IPR051082">
    <property type="entry name" value="Pentapeptide-BTB/POZ_domain"/>
</dbReference>
<proteinExistence type="predicted"/>
<dbReference type="Gene3D" id="2.160.20.80">
    <property type="entry name" value="E3 ubiquitin-protein ligase SopA"/>
    <property type="match status" value="1"/>
</dbReference>
<gene>
    <name evidence="2" type="ORF">E8P82_14450</name>
</gene>
<dbReference type="OrthoDB" id="134501at2"/>
<dbReference type="RefSeq" id="WP_136455752.1">
    <property type="nucleotide sequence ID" value="NZ_SSWH01000021.1"/>
</dbReference>
<dbReference type="AlphaFoldDB" id="A0A4S5E035"/>
<dbReference type="Pfam" id="PF00805">
    <property type="entry name" value="Pentapeptide"/>
    <property type="match status" value="2"/>
</dbReference>
<dbReference type="EMBL" id="SSWH01000021">
    <property type="protein sequence ID" value="THJ64654.1"/>
    <property type="molecule type" value="Genomic_DNA"/>
</dbReference>